<evidence type="ECO:0000313" key="1">
    <source>
        <dbReference type="EMBL" id="MCC3808439.1"/>
    </source>
</evidence>
<comment type="caution">
    <text evidence="1">The sequence shown here is derived from an EMBL/GenBank/DDBJ whole genome shotgun (WGS) entry which is preliminary data.</text>
</comment>
<proteinExistence type="predicted"/>
<accession>A0A9Q3YKG4</accession>
<evidence type="ECO:0000313" key="2">
    <source>
        <dbReference type="Proteomes" id="UP000726777"/>
    </source>
</evidence>
<gene>
    <name evidence="1" type="ORF">IB292_25960</name>
</gene>
<protein>
    <submittedName>
        <fullName evidence="1">Uncharacterized protein</fullName>
    </submittedName>
</protein>
<dbReference type="AlphaFoldDB" id="A0A9Q3YKG4"/>
<sequence>MTLNKTSTELQAVSNNLVHHMCVKLLVNQGLNESEANSLLDIELYLSNPLDTNVVITESMYQSLSHEQASLRILKQKQRGYFALLLHRYWEAEARKYFDCMEQVKSI</sequence>
<dbReference type="Proteomes" id="UP000726777">
    <property type="component" value="Unassembled WGS sequence"/>
</dbReference>
<name>A0A9Q3YKG4_VIBPH</name>
<dbReference type="RefSeq" id="WP_042769949.1">
    <property type="nucleotide sequence ID" value="NZ_JAAKZS010000132.1"/>
</dbReference>
<organism evidence="1 2">
    <name type="scientific">Vibrio parahaemolyticus</name>
    <dbReference type="NCBI Taxonomy" id="670"/>
    <lineage>
        <taxon>Bacteria</taxon>
        <taxon>Pseudomonadati</taxon>
        <taxon>Pseudomonadota</taxon>
        <taxon>Gammaproteobacteria</taxon>
        <taxon>Vibrionales</taxon>
        <taxon>Vibrionaceae</taxon>
        <taxon>Vibrio</taxon>
    </lineage>
</organism>
<dbReference type="EMBL" id="JACVHL010000054">
    <property type="protein sequence ID" value="MCC3808439.1"/>
    <property type="molecule type" value="Genomic_DNA"/>
</dbReference>
<reference evidence="1" key="1">
    <citation type="submission" date="2020-09" db="EMBL/GenBank/DDBJ databases">
        <title>Genome sequence of Vibrio parahaemolyticus isolates.</title>
        <authorList>
            <person name="Hammerl J.A."/>
            <person name="Strauch E."/>
        </authorList>
    </citation>
    <scope>NUCLEOTIDE SEQUENCE</scope>
    <source>
        <strain evidence="1">17-VB00146</strain>
    </source>
</reference>